<dbReference type="Proteomes" id="UP001175226">
    <property type="component" value="Unassembled WGS sequence"/>
</dbReference>
<evidence type="ECO:0000256" key="5">
    <source>
        <dbReference type="RuleBase" id="RU363048"/>
    </source>
</evidence>
<name>A0AA39MHC8_9AGAR</name>
<feature type="domain" description="TIP49 P-loop" evidence="6">
    <location>
        <begin position="17"/>
        <end position="65"/>
    </location>
</feature>
<dbReference type="GO" id="GO:0006325">
    <property type="term" value="P:chromatin organization"/>
    <property type="evidence" value="ECO:0007669"/>
    <property type="project" value="UniProtKB-KW"/>
</dbReference>
<evidence type="ECO:0000313" key="8">
    <source>
        <dbReference type="Proteomes" id="UP001175226"/>
    </source>
</evidence>
<dbReference type="EMBL" id="JAUEPT010000080">
    <property type="protein sequence ID" value="KAK0433520.1"/>
    <property type="molecule type" value="Genomic_DNA"/>
</dbReference>
<evidence type="ECO:0000256" key="3">
    <source>
        <dbReference type="ARBA" id="ARBA00023163"/>
    </source>
</evidence>
<evidence type="ECO:0000259" key="6">
    <source>
        <dbReference type="Pfam" id="PF06068"/>
    </source>
</evidence>
<evidence type="ECO:0000313" key="7">
    <source>
        <dbReference type="EMBL" id="KAK0433520.1"/>
    </source>
</evidence>
<organism evidence="7 8">
    <name type="scientific">Armillaria borealis</name>
    <dbReference type="NCBI Taxonomy" id="47425"/>
    <lineage>
        <taxon>Eukaryota</taxon>
        <taxon>Fungi</taxon>
        <taxon>Dikarya</taxon>
        <taxon>Basidiomycota</taxon>
        <taxon>Agaricomycotina</taxon>
        <taxon>Agaricomycetes</taxon>
        <taxon>Agaricomycetidae</taxon>
        <taxon>Agaricales</taxon>
        <taxon>Marasmiineae</taxon>
        <taxon>Physalacriaceae</taxon>
        <taxon>Armillaria</taxon>
    </lineage>
</organism>
<comment type="catalytic activity">
    <reaction evidence="5">
        <text>ATP + H2O = ADP + phosphate + H(+)</text>
        <dbReference type="Rhea" id="RHEA:13065"/>
        <dbReference type="ChEBI" id="CHEBI:15377"/>
        <dbReference type="ChEBI" id="CHEBI:15378"/>
        <dbReference type="ChEBI" id="CHEBI:30616"/>
        <dbReference type="ChEBI" id="CHEBI:43474"/>
        <dbReference type="ChEBI" id="CHEBI:456216"/>
        <dbReference type="EC" id="3.6.4.12"/>
    </reaction>
</comment>
<keyword evidence="2 5" id="KW-0805">Transcription regulation</keyword>
<dbReference type="GO" id="GO:0005524">
    <property type="term" value="F:ATP binding"/>
    <property type="evidence" value="ECO:0007669"/>
    <property type="project" value="UniProtKB-KW"/>
</dbReference>
<keyword evidence="4 5" id="KW-0234">DNA repair</keyword>
<keyword evidence="5" id="KW-0378">Hydrolase</keyword>
<evidence type="ECO:0000256" key="4">
    <source>
        <dbReference type="ARBA" id="ARBA00023204"/>
    </source>
</evidence>
<dbReference type="GO" id="GO:0006281">
    <property type="term" value="P:DNA repair"/>
    <property type="evidence" value="ECO:0007669"/>
    <property type="project" value="UniProtKB-KW"/>
</dbReference>
<dbReference type="InterPro" id="IPR027417">
    <property type="entry name" value="P-loop_NTPase"/>
</dbReference>
<sequence length="65" mass="7391">MARDIRTLRYHQEMEHIGVRSHIHGLRLDGRLEPRINSQGMVGQAKARKAASMILKIMQEGRIAG</sequence>
<dbReference type="Gene3D" id="3.40.50.300">
    <property type="entry name" value="P-loop containing nucleotide triphosphate hydrolases"/>
    <property type="match status" value="1"/>
</dbReference>
<dbReference type="AlphaFoldDB" id="A0AA39MHC8"/>
<dbReference type="PANTHER" id="PTHR11093">
    <property type="entry name" value="RUVB-RELATED REPTIN AND PONTIN"/>
    <property type="match status" value="1"/>
</dbReference>
<comment type="function">
    <text evidence="5">DNA helicase participates in several chromatin remodeling complexes, including the SWR1 and the INO80 complexes.</text>
</comment>
<keyword evidence="3 5" id="KW-0804">Transcription</keyword>
<keyword evidence="8" id="KW-1185">Reference proteome</keyword>
<keyword evidence="5 7" id="KW-0347">Helicase</keyword>
<dbReference type="GO" id="GO:0016787">
    <property type="term" value="F:hydrolase activity"/>
    <property type="evidence" value="ECO:0007669"/>
    <property type="project" value="UniProtKB-KW"/>
</dbReference>
<evidence type="ECO:0000256" key="1">
    <source>
        <dbReference type="ARBA" id="ARBA00022763"/>
    </source>
</evidence>
<comment type="caution">
    <text evidence="7">The sequence shown here is derived from an EMBL/GenBank/DDBJ whole genome shotgun (WGS) entry which is preliminary data.</text>
</comment>
<keyword evidence="5" id="KW-0067">ATP-binding</keyword>
<comment type="similarity">
    <text evidence="5">Belongs to the RuvB family.</text>
</comment>
<dbReference type="GO" id="GO:0005634">
    <property type="term" value="C:nucleus"/>
    <property type="evidence" value="ECO:0007669"/>
    <property type="project" value="UniProtKB-SubCell"/>
</dbReference>
<keyword evidence="1 5" id="KW-0227">DNA damage</keyword>
<evidence type="ECO:0000256" key="2">
    <source>
        <dbReference type="ARBA" id="ARBA00023015"/>
    </source>
</evidence>
<keyword evidence="5" id="KW-0539">Nucleus</keyword>
<reference evidence="7" key="1">
    <citation type="submission" date="2023-06" db="EMBL/GenBank/DDBJ databases">
        <authorList>
            <consortium name="Lawrence Berkeley National Laboratory"/>
            <person name="Ahrendt S."/>
            <person name="Sahu N."/>
            <person name="Indic B."/>
            <person name="Wong-Bajracharya J."/>
            <person name="Merenyi Z."/>
            <person name="Ke H.-M."/>
            <person name="Monk M."/>
            <person name="Kocsube S."/>
            <person name="Drula E."/>
            <person name="Lipzen A."/>
            <person name="Balint B."/>
            <person name="Henrissat B."/>
            <person name="Andreopoulos B."/>
            <person name="Martin F.M."/>
            <person name="Harder C.B."/>
            <person name="Rigling D."/>
            <person name="Ford K.L."/>
            <person name="Foster G.D."/>
            <person name="Pangilinan J."/>
            <person name="Papanicolaou A."/>
            <person name="Barry K."/>
            <person name="LaButti K."/>
            <person name="Viragh M."/>
            <person name="Koriabine M."/>
            <person name="Yan M."/>
            <person name="Riley R."/>
            <person name="Champramary S."/>
            <person name="Plett K.L."/>
            <person name="Tsai I.J."/>
            <person name="Slot J."/>
            <person name="Sipos G."/>
            <person name="Plett J."/>
            <person name="Nagy L.G."/>
            <person name="Grigoriev I.V."/>
        </authorList>
    </citation>
    <scope>NUCLEOTIDE SEQUENCE</scope>
    <source>
        <strain evidence="7">FPL87.14</strain>
    </source>
</reference>
<dbReference type="GO" id="GO:0003678">
    <property type="term" value="F:DNA helicase activity"/>
    <property type="evidence" value="ECO:0007669"/>
    <property type="project" value="UniProtKB-EC"/>
</dbReference>
<dbReference type="InterPro" id="IPR010339">
    <property type="entry name" value="TIP49_P-loop"/>
</dbReference>
<proteinExistence type="inferred from homology"/>
<comment type="subcellular location">
    <subcellularLocation>
        <location evidence="5">Nucleus</location>
    </subcellularLocation>
</comment>
<dbReference type="Pfam" id="PF06068">
    <property type="entry name" value="TIP49"/>
    <property type="match status" value="1"/>
</dbReference>
<protein>
    <recommendedName>
        <fullName evidence="5">RuvB-like helicase</fullName>
        <ecNumber evidence="5">3.6.4.12</ecNumber>
    </recommendedName>
</protein>
<keyword evidence="5" id="KW-0156">Chromatin regulator</keyword>
<accession>A0AA39MHC8</accession>
<gene>
    <name evidence="7" type="ORF">EV421DRAFT_1844286</name>
</gene>
<keyword evidence="5" id="KW-0547">Nucleotide-binding</keyword>
<dbReference type="EC" id="3.6.4.12" evidence="5"/>
<dbReference type="InterPro" id="IPR027238">
    <property type="entry name" value="RuvB-like"/>
</dbReference>